<dbReference type="GO" id="GO:0043130">
    <property type="term" value="F:ubiquitin binding"/>
    <property type="evidence" value="ECO:0007669"/>
    <property type="project" value="InterPro"/>
</dbReference>
<dbReference type="GO" id="GO:0006893">
    <property type="term" value="P:Golgi to plasma membrane transport"/>
    <property type="evidence" value="ECO:0007669"/>
    <property type="project" value="TreeGrafter"/>
</dbReference>
<dbReference type="SUPFAM" id="SSF89009">
    <property type="entry name" value="GAT-like domain"/>
    <property type="match status" value="1"/>
</dbReference>
<evidence type="ECO:0000256" key="3">
    <source>
        <dbReference type="ARBA" id="ARBA00008099"/>
    </source>
</evidence>
<evidence type="ECO:0000256" key="7">
    <source>
        <dbReference type="ARBA" id="ARBA00022927"/>
    </source>
</evidence>
<feature type="region of interest" description="Disordered" evidence="10">
    <location>
        <begin position="201"/>
        <end position="228"/>
    </location>
</feature>
<feature type="domain" description="GAT" evidence="13">
    <location>
        <begin position="172"/>
        <end position="299"/>
    </location>
</feature>
<dbReference type="PANTHER" id="PTHR45905">
    <property type="entry name" value="GOLGI-LOCALIZED, GAMMA-ADAPTIN EAR CONTAINING, ARF BINDING PROTEIN"/>
    <property type="match status" value="1"/>
</dbReference>
<evidence type="ECO:0000256" key="10">
    <source>
        <dbReference type="SAM" id="MobiDB-lite"/>
    </source>
</evidence>
<dbReference type="SUPFAM" id="SSF48464">
    <property type="entry name" value="ENTH/VHS domain"/>
    <property type="match status" value="1"/>
</dbReference>
<dbReference type="Pfam" id="PF03127">
    <property type="entry name" value="GAT"/>
    <property type="match status" value="1"/>
</dbReference>
<dbReference type="SUPFAM" id="SSF49348">
    <property type="entry name" value="Clathrin adaptor appendage domain"/>
    <property type="match status" value="1"/>
</dbReference>
<evidence type="ECO:0000259" key="12">
    <source>
        <dbReference type="PROSITE" id="PS50180"/>
    </source>
</evidence>
<comment type="similarity">
    <text evidence="3">Belongs to the GGA protein family.</text>
</comment>
<evidence type="ECO:0000256" key="8">
    <source>
        <dbReference type="ARBA" id="ARBA00023034"/>
    </source>
</evidence>
<evidence type="ECO:0000313" key="15">
    <source>
        <dbReference type="Proteomes" id="UP000694523"/>
    </source>
</evidence>
<evidence type="ECO:0000256" key="5">
    <source>
        <dbReference type="ARBA" id="ARBA00022753"/>
    </source>
</evidence>
<feature type="compositionally biased region" description="Polar residues" evidence="10">
    <location>
        <begin position="404"/>
        <end position="420"/>
    </location>
</feature>
<dbReference type="InterPro" id="IPR008152">
    <property type="entry name" value="Clathrin_a/b/g-adaptin_app_Ig"/>
</dbReference>
<dbReference type="Gene3D" id="1.20.5.170">
    <property type="match status" value="1"/>
</dbReference>
<dbReference type="InterPro" id="IPR038425">
    <property type="entry name" value="GAT_sf"/>
</dbReference>
<name>A0A8C6U7Y3_9GOBI</name>
<feature type="region of interest" description="Disordered" evidence="10">
    <location>
        <begin position="302"/>
        <end position="332"/>
    </location>
</feature>
<dbReference type="PROSITE" id="PS50179">
    <property type="entry name" value="VHS"/>
    <property type="match status" value="1"/>
</dbReference>
<keyword evidence="5" id="KW-0967">Endosome</keyword>
<accession>A0A8C6U7Y3</accession>
<dbReference type="InterPro" id="IPR013041">
    <property type="entry name" value="Clathrin_app_Ig-like_sf"/>
</dbReference>
<keyword evidence="4" id="KW-0813">Transport</keyword>
<feature type="domain" description="GAE" evidence="12">
    <location>
        <begin position="448"/>
        <end position="569"/>
    </location>
</feature>
<reference evidence="14" key="1">
    <citation type="submission" date="2025-08" db="UniProtKB">
        <authorList>
            <consortium name="Ensembl"/>
        </authorList>
    </citation>
    <scope>IDENTIFICATION</scope>
</reference>
<organism evidence="14 15">
    <name type="scientific">Neogobius melanostomus</name>
    <name type="common">round goby</name>
    <dbReference type="NCBI Taxonomy" id="47308"/>
    <lineage>
        <taxon>Eukaryota</taxon>
        <taxon>Metazoa</taxon>
        <taxon>Chordata</taxon>
        <taxon>Craniata</taxon>
        <taxon>Vertebrata</taxon>
        <taxon>Euteleostomi</taxon>
        <taxon>Actinopterygii</taxon>
        <taxon>Neopterygii</taxon>
        <taxon>Teleostei</taxon>
        <taxon>Neoteleostei</taxon>
        <taxon>Acanthomorphata</taxon>
        <taxon>Gobiaria</taxon>
        <taxon>Gobiiformes</taxon>
        <taxon>Gobioidei</taxon>
        <taxon>Gobiidae</taxon>
        <taxon>Benthophilinae</taxon>
        <taxon>Neogobiini</taxon>
        <taxon>Neogobius</taxon>
    </lineage>
</organism>
<dbReference type="CDD" id="cd03567">
    <property type="entry name" value="VHS_GGA_metazoan"/>
    <property type="match status" value="1"/>
</dbReference>
<dbReference type="AlphaFoldDB" id="A0A8C6U7Y3"/>
<feature type="compositionally biased region" description="Basic and acidic residues" evidence="10">
    <location>
        <begin position="205"/>
        <end position="224"/>
    </location>
</feature>
<keyword evidence="6" id="KW-0832">Ubl conjugation</keyword>
<feature type="region of interest" description="Disordered" evidence="10">
    <location>
        <begin position="344"/>
        <end position="374"/>
    </location>
</feature>
<dbReference type="PANTHER" id="PTHR45905:SF6">
    <property type="entry name" value="ADP-RIBOSYLATION FACTOR-BINDING PROTEIN GGA3"/>
    <property type="match status" value="1"/>
</dbReference>
<dbReference type="SMART" id="SM00288">
    <property type="entry name" value="VHS"/>
    <property type="match status" value="1"/>
</dbReference>
<protein>
    <submittedName>
        <fullName evidence="14">Uncharacterized protein</fullName>
    </submittedName>
</protein>
<dbReference type="PROSITE" id="PS50909">
    <property type="entry name" value="GAT"/>
    <property type="match status" value="1"/>
</dbReference>
<evidence type="ECO:0000256" key="6">
    <source>
        <dbReference type="ARBA" id="ARBA00022843"/>
    </source>
</evidence>
<proteinExistence type="inferred from homology"/>
<dbReference type="Pfam" id="PF02883">
    <property type="entry name" value="Alpha_adaptinC2"/>
    <property type="match status" value="1"/>
</dbReference>
<evidence type="ECO:0000259" key="13">
    <source>
        <dbReference type="PROSITE" id="PS50909"/>
    </source>
</evidence>
<dbReference type="PROSITE" id="PS50180">
    <property type="entry name" value="GAE"/>
    <property type="match status" value="1"/>
</dbReference>
<evidence type="ECO:0000256" key="2">
    <source>
        <dbReference type="ARBA" id="ARBA00004220"/>
    </source>
</evidence>
<dbReference type="GO" id="GO:0005802">
    <property type="term" value="C:trans-Golgi network"/>
    <property type="evidence" value="ECO:0007669"/>
    <property type="project" value="InterPro"/>
</dbReference>
<dbReference type="InterPro" id="IPR041198">
    <property type="entry name" value="GGA_N-GAT"/>
</dbReference>
<keyword evidence="7" id="KW-0653">Protein transport</keyword>
<dbReference type="Ensembl" id="ENSNMLT00000034965.1">
    <property type="protein sequence ID" value="ENSNMLP00000031363.1"/>
    <property type="gene ID" value="ENSNMLG00000019726.1"/>
</dbReference>
<dbReference type="Gene3D" id="1.20.58.160">
    <property type="match status" value="1"/>
</dbReference>
<dbReference type="GO" id="GO:0031901">
    <property type="term" value="C:early endosome membrane"/>
    <property type="evidence" value="ECO:0007669"/>
    <property type="project" value="UniProtKB-SubCell"/>
</dbReference>
<dbReference type="Gene3D" id="2.60.40.1230">
    <property type="match status" value="1"/>
</dbReference>
<feature type="region of interest" description="Disordered" evidence="10">
    <location>
        <begin position="396"/>
        <end position="422"/>
    </location>
</feature>
<dbReference type="Pfam" id="PF00790">
    <property type="entry name" value="VHS"/>
    <property type="match status" value="1"/>
</dbReference>
<keyword evidence="8" id="KW-0333">Golgi apparatus</keyword>
<dbReference type="Proteomes" id="UP000694523">
    <property type="component" value="Unplaced"/>
</dbReference>
<feature type="compositionally biased region" description="Polar residues" evidence="10">
    <location>
        <begin position="302"/>
        <end position="317"/>
    </location>
</feature>
<evidence type="ECO:0000259" key="11">
    <source>
        <dbReference type="PROSITE" id="PS50179"/>
    </source>
</evidence>
<keyword evidence="15" id="KW-1185">Reference proteome</keyword>
<dbReference type="InterPro" id="IPR004152">
    <property type="entry name" value="GAT_dom"/>
</dbReference>
<evidence type="ECO:0000256" key="9">
    <source>
        <dbReference type="ARBA" id="ARBA00023136"/>
    </source>
</evidence>
<dbReference type="GO" id="GO:0035091">
    <property type="term" value="F:phosphatidylinositol binding"/>
    <property type="evidence" value="ECO:0007669"/>
    <property type="project" value="InterPro"/>
</dbReference>
<keyword evidence="9" id="KW-0472">Membrane</keyword>
<evidence type="ECO:0000256" key="1">
    <source>
        <dbReference type="ARBA" id="ARBA00004150"/>
    </source>
</evidence>
<dbReference type="InterPro" id="IPR002014">
    <property type="entry name" value="VHS_dom"/>
</dbReference>
<evidence type="ECO:0000256" key="4">
    <source>
        <dbReference type="ARBA" id="ARBA00022448"/>
    </source>
</evidence>
<dbReference type="GO" id="GO:0006886">
    <property type="term" value="P:intracellular protein transport"/>
    <property type="evidence" value="ECO:0007669"/>
    <property type="project" value="InterPro"/>
</dbReference>
<dbReference type="Pfam" id="PF18308">
    <property type="entry name" value="GGA_N-GAT"/>
    <property type="match status" value="1"/>
</dbReference>
<feature type="compositionally biased region" description="Basic and acidic residues" evidence="10">
    <location>
        <begin position="358"/>
        <end position="368"/>
    </location>
</feature>
<dbReference type="GO" id="GO:0034394">
    <property type="term" value="P:protein localization to cell surface"/>
    <property type="evidence" value="ECO:0007669"/>
    <property type="project" value="TreeGrafter"/>
</dbReference>
<dbReference type="InterPro" id="IPR008153">
    <property type="entry name" value="GAE_dom"/>
</dbReference>
<sequence>MASADRPASSLESLLNLATDPQNPEERWESIQGFYQRVNQQTNGPQVAVRLLAHKIQSPQEREALQALTVLEACMNECGKKFHCEVAKFRFLNELIKVLSPKYFGAWSPQKVKERVVEVLYGWTLWLRDQPKIQEAYDMLKKQDIVKKDPKLSCTLMVRPAPQRSSASIFHQDDTAKLLDRLLKSGRPEDLHTANHLIKSTMQAEQERAARVQRREDTLKDVHRSSSQLQELLQRQAESRSNQQPSEEMKGLFEHCDRLRPTLFRLANETVEDDVALSRILQANDALTLAFNAYRAGVSVSAGEQTHVSRLESTTAGQERAADRSPVSSPREVRSYHLIDFSSLDPELSGRAPSPEEGQVRGHTEGRGPTDYPTQKTSYLEELIQLDEEMLFGPEESWEGRSFPSESEASPTHSWSQSHTRPYLELETRANKSELHNVSTPVNSIQASELEPVPLLDRGGVQVSLHFSRDPPMGHPAVAVLVLSMVNTSVLRVSDFCFQAAVPKSMCVKLQPASGSELPPYNPLLPPAALSQVLLLDNPQQKAVRLRYKLSLTHGAQRVDDSGEVSAFPEWSRMIGQ</sequence>
<dbReference type="InterPro" id="IPR008942">
    <property type="entry name" value="ENTH_VHS"/>
</dbReference>
<dbReference type="InterPro" id="IPR027422">
    <property type="entry name" value="GGA1-3"/>
</dbReference>
<reference evidence="14" key="2">
    <citation type="submission" date="2025-09" db="UniProtKB">
        <authorList>
            <consortium name="Ensembl"/>
        </authorList>
    </citation>
    <scope>IDENTIFICATION</scope>
</reference>
<evidence type="ECO:0000313" key="14">
    <source>
        <dbReference type="Ensembl" id="ENSNMLP00000031363.1"/>
    </source>
</evidence>
<dbReference type="SMART" id="SM00809">
    <property type="entry name" value="Alpha_adaptinC2"/>
    <property type="match status" value="1"/>
</dbReference>
<comment type="subcellular location">
    <subcellularLocation>
        <location evidence="2">Early endosome membrane</location>
        <topology evidence="2">Peripheral membrane protein</topology>
    </subcellularLocation>
    <subcellularLocation>
        <location evidence="1">Golgi apparatus</location>
        <location evidence="1">trans-Golgi network membrane</location>
        <topology evidence="1">Peripheral membrane protein</topology>
    </subcellularLocation>
</comment>
<dbReference type="Gene3D" id="1.25.40.90">
    <property type="match status" value="1"/>
</dbReference>
<feature type="domain" description="VHS" evidence="11">
    <location>
        <begin position="18"/>
        <end position="148"/>
    </location>
</feature>
<dbReference type="GO" id="GO:0031267">
    <property type="term" value="F:small GTPase binding"/>
    <property type="evidence" value="ECO:0007669"/>
    <property type="project" value="InterPro"/>
</dbReference>